<evidence type="ECO:0000313" key="4">
    <source>
        <dbReference type="Proteomes" id="UP000245916"/>
    </source>
</evidence>
<proteinExistence type="predicted"/>
<dbReference type="Proteomes" id="UP000245916">
    <property type="component" value="Unassembled WGS sequence"/>
</dbReference>
<dbReference type="PANTHER" id="PTHR43542">
    <property type="entry name" value="METHYLTRANSFERASE"/>
    <property type="match status" value="1"/>
</dbReference>
<keyword evidence="1 3" id="KW-0489">Methyltransferase</keyword>
<protein>
    <submittedName>
        <fullName evidence="3">16S rRNA (Guanine(966)-N(2))-methyltransferase RsmD</fullName>
    </submittedName>
</protein>
<keyword evidence="4" id="KW-1185">Reference proteome</keyword>
<reference evidence="3 4" key="1">
    <citation type="submission" date="2018-05" db="EMBL/GenBank/DDBJ databases">
        <title>Genome of Sphingosinicella humi QZX222.</title>
        <authorList>
            <person name="Qiao Z."/>
            <person name="Wang G."/>
        </authorList>
    </citation>
    <scope>NUCLEOTIDE SEQUENCE [LARGE SCALE GENOMIC DNA]</scope>
    <source>
        <strain evidence="3 4">QZX222</strain>
    </source>
</reference>
<dbReference type="PANTHER" id="PTHR43542:SF1">
    <property type="entry name" value="METHYLTRANSFERASE"/>
    <property type="match status" value="1"/>
</dbReference>
<dbReference type="GO" id="GO:0008168">
    <property type="term" value="F:methyltransferase activity"/>
    <property type="evidence" value="ECO:0007669"/>
    <property type="project" value="UniProtKB-KW"/>
</dbReference>
<dbReference type="AlphaFoldDB" id="A0A2U2J5G3"/>
<evidence type="ECO:0000256" key="1">
    <source>
        <dbReference type="ARBA" id="ARBA00022603"/>
    </source>
</evidence>
<dbReference type="NCBIfam" id="TIGR00095">
    <property type="entry name" value="16S rRNA (guanine(966)-N(2))-methyltransferase RsmD"/>
    <property type="match status" value="1"/>
</dbReference>
<organism evidence="3 4">
    <name type="scientific">Allosphingosinicella humi</name>
    <dbReference type="NCBI Taxonomy" id="2068657"/>
    <lineage>
        <taxon>Bacteria</taxon>
        <taxon>Pseudomonadati</taxon>
        <taxon>Pseudomonadota</taxon>
        <taxon>Alphaproteobacteria</taxon>
        <taxon>Sphingomonadales</taxon>
        <taxon>Sphingomonadaceae</taxon>
        <taxon>Allosphingosinicella</taxon>
    </lineage>
</organism>
<dbReference type="CDD" id="cd02440">
    <property type="entry name" value="AdoMet_MTases"/>
    <property type="match status" value="1"/>
</dbReference>
<name>A0A2U2J5G3_9SPHN</name>
<dbReference type="SUPFAM" id="SSF53335">
    <property type="entry name" value="S-adenosyl-L-methionine-dependent methyltransferases"/>
    <property type="match status" value="1"/>
</dbReference>
<sequence length="181" mass="19146">MRIIAGDWRGRPIIAPEGRATRPTSDRAREGLFSMLASRIGSFEGLRVADLFAGTGALGLEALSRGAAHALFIDSDRNAVASIRRNIDAFGASQRAEVRSQGIEHASPPPAPCDLLFLDPPYATGLAEMALGRIGNPAWVAPGGIVSIETAGERLPLPAGFAVAAERRFGKAHIILLRREG</sequence>
<dbReference type="PIRSF" id="PIRSF004553">
    <property type="entry name" value="CHP00095"/>
    <property type="match status" value="1"/>
</dbReference>
<evidence type="ECO:0000313" key="3">
    <source>
        <dbReference type="EMBL" id="PWG03574.1"/>
    </source>
</evidence>
<gene>
    <name evidence="3" type="primary">rsmD</name>
    <name evidence="3" type="ORF">DF286_12330</name>
</gene>
<dbReference type="EMBL" id="QFFF01000001">
    <property type="protein sequence ID" value="PWG03574.1"/>
    <property type="molecule type" value="Genomic_DNA"/>
</dbReference>
<dbReference type="Gene3D" id="3.40.50.150">
    <property type="entry name" value="Vaccinia Virus protein VP39"/>
    <property type="match status" value="1"/>
</dbReference>
<dbReference type="GO" id="GO:0031167">
    <property type="term" value="P:rRNA methylation"/>
    <property type="evidence" value="ECO:0007669"/>
    <property type="project" value="InterPro"/>
</dbReference>
<keyword evidence="2 3" id="KW-0808">Transferase</keyword>
<dbReference type="OrthoDB" id="9803017at2"/>
<dbReference type="RefSeq" id="WP_109271712.1">
    <property type="nucleotide sequence ID" value="NZ_QFFF01000001.1"/>
</dbReference>
<accession>A0A2U2J5G3</accession>
<evidence type="ECO:0000256" key="2">
    <source>
        <dbReference type="ARBA" id="ARBA00022679"/>
    </source>
</evidence>
<dbReference type="InterPro" id="IPR029063">
    <property type="entry name" value="SAM-dependent_MTases_sf"/>
</dbReference>
<comment type="caution">
    <text evidence="3">The sequence shown here is derived from an EMBL/GenBank/DDBJ whole genome shotgun (WGS) entry which is preliminary data.</text>
</comment>
<dbReference type="Pfam" id="PF03602">
    <property type="entry name" value="Cons_hypoth95"/>
    <property type="match status" value="1"/>
</dbReference>
<dbReference type="InterPro" id="IPR004398">
    <property type="entry name" value="RNA_MeTrfase_RsmD"/>
</dbReference>